<dbReference type="Proteomes" id="UP000095300">
    <property type="component" value="Unassembled WGS sequence"/>
</dbReference>
<gene>
    <name evidence="9" type="primary">106093704</name>
</gene>
<comment type="similarity">
    <text evidence="1 6">Belongs to the AB hydrolase superfamily. Lipase family.</text>
</comment>
<dbReference type="AlphaFoldDB" id="A0A1I8PLY8"/>
<dbReference type="GO" id="GO:0016788">
    <property type="term" value="F:hydrolase activity, acting on ester bonds"/>
    <property type="evidence" value="ECO:0007669"/>
    <property type="project" value="InterPro"/>
</dbReference>
<dbReference type="PIRSF" id="PIRSF000862">
    <property type="entry name" value="Steryl_ester_lip"/>
    <property type="match status" value="1"/>
</dbReference>
<evidence type="ECO:0000313" key="9">
    <source>
        <dbReference type="EnsemblMetazoa" id="SCAU009308-PA"/>
    </source>
</evidence>
<keyword evidence="5" id="KW-0325">Glycoprotein</keyword>
<evidence type="ECO:0000256" key="1">
    <source>
        <dbReference type="ARBA" id="ARBA00010701"/>
    </source>
</evidence>
<dbReference type="InterPro" id="IPR000073">
    <property type="entry name" value="AB_hydrolase_1"/>
</dbReference>
<evidence type="ECO:0000256" key="3">
    <source>
        <dbReference type="ARBA" id="ARBA00022963"/>
    </source>
</evidence>
<evidence type="ECO:0000256" key="6">
    <source>
        <dbReference type="PIRNR" id="PIRNR000862"/>
    </source>
</evidence>
<keyword evidence="4" id="KW-0443">Lipid metabolism</keyword>
<dbReference type="PANTHER" id="PTHR11005">
    <property type="entry name" value="LYSOSOMAL ACID LIPASE-RELATED"/>
    <property type="match status" value="1"/>
</dbReference>
<organism evidence="9 10">
    <name type="scientific">Stomoxys calcitrans</name>
    <name type="common">Stable fly</name>
    <name type="synonym">Conops calcitrans</name>
    <dbReference type="NCBI Taxonomy" id="35570"/>
    <lineage>
        <taxon>Eukaryota</taxon>
        <taxon>Metazoa</taxon>
        <taxon>Ecdysozoa</taxon>
        <taxon>Arthropoda</taxon>
        <taxon>Hexapoda</taxon>
        <taxon>Insecta</taxon>
        <taxon>Pterygota</taxon>
        <taxon>Neoptera</taxon>
        <taxon>Endopterygota</taxon>
        <taxon>Diptera</taxon>
        <taxon>Brachycera</taxon>
        <taxon>Muscomorpha</taxon>
        <taxon>Muscoidea</taxon>
        <taxon>Muscidae</taxon>
        <taxon>Stomoxys</taxon>
    </lineage>
</organism>
<evidence type="ECO:0000256" key="5">
    <source>
        <dbReference type="ARBA" id="ARBA00023180"/>
    </source>
</evidence>
<keyword evidence="3 6" id="KW-0442">Lipid degradation</keyword>
<evidence type="ECO:0000256" key="4">
    <source>
        <dbReference type="ARBA" id="ARBA00023098"/>
    </source>
</evidence>
<feature type="active site" description="Nucleophile" evidence="7">
    <location>
        <position position="142"/>
    </location>
</feature>
<keyword evidence="6" id="KW-0378">Hydrolase</keyword>
<reference evidence="9" key="1">
    <citation type="submission" date="2020-05" db="UniProtKB">
        <authorList>
            <consortium name="EnsemblMetazoa"/>
        </authorList>
    </citation>
    <scope>IDENTIFICATION</scope>
    <source>
        <strain evidence="9">USDA</strain>
    </source>
</reference>
<name>A0A1I8PLY8_STOCA</name>
<evidence type="ECO:0000256" key="2">
    <source>
        <dbReference type="ARBA" id="ARBA00022729"/>
    </source>
</evidence>
<dbReference type="VEuPathDB" id="VectorBase:SCAU009308"/>
<dbReference type="EnsemblMetazoa" id="SCAU009308-RA">
    <property type="protein sequence ID" value="SCAU009308-PA"/>
    <property type="gene ID" value="SCAU009308"/>
</dbReference>
<keyword evidence="2" id="KW-0732">Signal</keyword>
<feature type="active site" description="Charge relay system" evidence="7">
    <location>
        <position position="347"/>
    </location>
</feature>
<evidence type="ECO:0000313" key="10">
    <source>
        <dbReference type="Proteomes" id="UP000095300"/>
    </source>
</evidence>
<dbReference type="SUPFAM" id="SSF53474">
    <property type="entry name" value="alpha/beta-Hydrolases"/>
    <property type="match status" value="1"/>
</dbReference>
<dbReference type="Pfam" id="PF00561">
    <property type="entry name" value="Abhydrolase_1"/>
    <property type="match status" value="1"/>
</dbReference>
<protein>
    <recommendedName>
        <fullName evidence="6">Lipase</fullName>
    </recommendedName>
</protein>
<keyword evidence="10" id="KW-1185">Reference proteome</keyword>
<dbReference type="OrthoDB" id="9974421at2759"/>
<evidence type="ECO:0000259" key="8">
    <source>
        <dbReference type="Pfam" id="PF00561"/>
    </source>
</evidence>
<dbReference type="FunFam" id="3.40.50.1820:FF:000179">
    <property type="entry name" value="Lipase"/>
    <property type="match status" value="1"/>
</dbReference>
<dbReference type="InterPro" id="IPR025483">
    <property type="entry name" value="Lipase_euk"/>
</dbReference>
<proteinExistence type="inferred from homology"/>
<accession>A0A1I8PLY8</accession>
<dbReference type="STRING" id="35570.A0A1I8PLY8"/>
<dbReference type="GO" id="GO:0016042">
    <property type="term" value="P:lipid catabolic process"/>
    <property type="evidence" value="ECO:0007669"/>
    <property type="project" value="UniProtKB-KW"/>
</dbReference>
<evidence type="ECO:0000256" key="7">
    <source>
        <dbReference type="PIRSR" id="PIRSR000862-1"/>
    </source>
</evidence>
<feature type="active site" description="Charge relay system" evidence="7">
    <location>
        <position position="316"/>
    </location>
</feature>
<feature type="domain" description="AB hydrolase-1" evidence="8">
    <location>
        <begin position="48"/>
        <end position="327"/>
    </location>
</feature>
<dbReference type="InterPro" id="IPR029058">
    <property type="entry name" value="AB_hydrolase_fold"/>
</dbReference>
<dbReference type="Gene3D" id="3.40.50.1820">
    <property type="entry name" value="alpha/beta hydrolase"/>
    <property type="match status" value="1"/>
</dbReference>
<sequence length="389" mass="44412">MVCFCTRITRHGYPCEQHTVATSDGYLLTVFRIPQSFSSEGTKHATTPAVILMNCLFGTSDLWIINDPNNGLPFLLANAGYDVWLGNSRGNLYSQDHMSLNSKSQEFWDFSLDEIGQIDVPAIIDYITEKVQQLKLHYVGYSQGGSVFFMMLATKPSYADKIKTSQLLGPGVFMCYGQSPLVKPLAQILGRPFAANFLANMSTHASDKIIRALTTTFCQFPLLADLCGAVMNLLAGWGSPYLNKDILLDFLQTMPATISIRQLMHYFQFLVSCEFRPYDFDVERNMLKYGMSPPAAYNLQNVHLQHPIDIYFSDNDFFVSTRDIEHLFHLLGDRASWHRVIYAKFNHFDFILAKNVREVINDCVLEKMEKYEKRPSKSGFCRHFKNKPF</sequence>